<accession>A0A6J2UQS9</accession>
<reference evidence="3" key="1">
    <citation type="submission" date="2025-08" db="UniProtKB">
        <authorList>
            <consortium name="RefSeq"/>
        </authorList>
    </citation>
    <scope>IDENTIFICATION</scope>
</reference>
<dbReference type="PANTHER" id="PTHR46883">
    <property type="entry name" value="BARDET-BIEDL SYNDROME 12 PROTEIN"/>
    <property type="match status" value="1"/>
</dbReference>
<dbReference type="Gene3D" id="3.50.7.10">
    <property type="entry name" value="GroEL"/>
    <property type="match status" value="1"/>
</dbReference>
<evidence type="ECO:0000313" key="2">
    <source>
        <dbReference type="Proteomes" id="UP000504632"/>
    </source>
</evidence>
<dbReference type="InterPro" id="IPR027410">
    <property type="entry name" value="TCP-1-like_intermed_sf"/>
</dbReference>
<dbReference type="Pfam" id="PF00118">
    <property type="entry name" value="Cpn60_TCP1"/>
    <property type="match status" value="1"/>
</dbReference>
<dbReference type="GO" id="GO:0005524">
    <property type="term" value="F:ATP binding"/>
    <property type="evidence" value="ECO:0007669"/>
    <property type="project" value="InterPro"/>
</dbReference>
<feature type="region of interest" description="Disordered" evidence="1">
    <location>
        <begin position="149"/>
        <end position="227"/>
    </location>
</feature>
<dbReference type="InterPro" id="IPR042984">
    <property type="entry name" value="BBS12"/>
</dbReference>
<name>A0A6J2UQS9_CHACN</name>
<evidence type="ECO:0000313" key="3">
    <source>
        <dbReference type="RefSeq" id="XP_030622775.1"/>
    </source>
</evidence>
<keyword evidence="2" id="KW-1185">Reference proteome</keyword>
<dbReference type="InParanoid" id="A0A6J2UQS9"/>
<dbReference type="GeneID" id="115806164"/>
<dbReference type="InterPro" id="IPR027409">
    <property type="entry name" value="GroEL-like_apical_dom_sf"/>
</dbReference>
<dbReference type="CTD" id="166379"/>
<sequence>MLRSSVIYPGCHVGLQQLEALAAAMHGFLGPNKVYKFIQDEANGDSSLVCSSFRLLECLDLSCSAGQLLNETVQAHQKVLQSGSGSLIFLTGVWSRVALECLHKGIEVPCIIAAISEGLEVCLETCRQIAVPIEETFYREVSQRGMHSAIGGLPPGHCSPPQLRTGLEGSTQNILSPESTSTVDGNTSAHSNRGKTPMKQRVKLKHSRYFSSDDNKTESPASSQHSHKEDSKSFAICHIANALSHGCEDMMNLVLKANRVQSRNGSTGSSFEDFNVDKLVTCLLPFVPEEYSCVFLGFVVLLDVEQATLLKHLKDRELRLALVKGDLSERYRHLGFNTPENVRYVANLSDLTGFSAEDKWMEGVLSALLRLGVDLLLVNGIVTRKLKDHLIGHNILAIEKVKVSVLKDFAMTSGAVPITYVTQLNERCIGTGVQVATWRECRHIQKNDFVAVTISAKSSTLVTAVITSSVHAKLQALEDQFWGCAHRLGHALRDRKVLPGAGVTELLCTQRLHKHIKSEEGRRSISSSPYRKTVLQLMMDGWIDYVSMILFNSGTYQSKTDAWTALSQQLRDLDNGLPLCAEGFWASVNVRGVSEGEGEREQVRVYDNVRVKMEVWKRALDIVCLVLQTDTEIITGVTQGETQHNGLVFL</sequence>
<dbReference type="OrthoDB" id="10037098at2759"/>
<evidence type="ECO:0000256" key="1">
    <source>
        <dbReference type="SAM" id="MobiDB-lite"/>
    </source>
</evidence>
<dbReference type="GO" id="GO:0045494">
    <property type="term" value="P:photoreceptor cell maintenance"/>
    <property type="evidence" value="ECO:0007669"/>
    <property type="project" value="TreeGrafter"/>
</dbReference>
<feature type="compositionally biased region" description="Basic residues" evidence="1">
    <location>
        <begin position="192"/>
        <end position="208"/>
    </location>
</feature>
<dbReference type="SUPFAM" id="SSF48592">
    <property type="entry name" value="GroEL equatorial domain-like"/>
    <property type="match status" value="1"/>
</dbReference>
<dbReference type="PANTHER" id="PTHR46883:SF1">
    <property type="entry name" value="BARDET-BIEDL SYNDROME 12 PROTEIN"/>
    <property type="match status" value="1"/>
</dbReference>
<organism evidence="2 3">
    <name type="scientific">Chanos chanos</name>
    <name type="common">Milkfish</name>
    <name type="synonym">Mugil chanos</name>
    <dbReference type="NCBI Taxonomy" id="29144"/>
    <lineage>
        <taxon>Eukaryota</taxon>
        <taxon>Metazoa</taxon>
        <taxon>Chordata</taxon>
        <taxon>Craniata</taxon>
        <taxon>Vertebrata</taxon>
        <taxon>Euteleostomi</taxon>
        <taxon>Actinopterygii</taxon>
        <taxon>Neopterygii</taxon>
        <taxon>Teleostei</taxon>
        <taxon>Ostariophysi</taxon>
        <taxon>Gonorynchiformes</taxon>
        <taxon>Chanidae</taxon>
        <taxon>Chanos</taxon>
    </lineage>
</organism>
<dbReference type="RefSeq" id="XP_030622775.1">
    <property type="nucleotide sequence ID" value="XM_030766915.1"/>
</dbReference>
<dbReference type="FunCoup" id="A0A6J2UQS9">
    <property type="interactions" value="1103"/>
</dbReference>
<gene>
    <name evidence="3" type="primary">bbs12</name>
</gene>
<dbReference type="SUPFAM" id="SSF52029">
    <property type="entry name" value="GroEL apical domain-like"/>
    <property type="match status" value="1"/>
</dbReference>
<dbReference type="Gene3D" id="3.30.260.10">
    <property type="entry name" value="TCP-1-like chaperonin intermediate domain"/>
    <property type="match status" value="1"/>
</dbReference>
<dbReference type="AlphaFoldDB" id="A0A6J2UQS9"/>
<dbReference type="InterPro" id="IPR027413">
    <property type="entry name" value="GROEL-like_equatorial_sf"/>
</dbReference>
<dbReference type="Gene3D" id="1.10.560.10">
    <property type="entry name" value="GroEL-like equatorial domain"/>
    <property type="match status" value="2"/>
</dbReference>
<dbReference type="GO" id="GO:0051131">
    <property type="term" value="P:chaperone-mediated protein complex assembly"/>
    <property type="evidence" value="ECO:0007669"/>
    <property type="project" value="InterPro"/>
</dbReference>
<proteinExistence type="predicted"/>
<dbReference type="InterPro" id="IPR002423">
    <property type="entry name" value="Cpn60/GroEL/TCP-1"/>
</dbReference>
<protein>
    <submittedName>
        <fullName evidence="3">Chaperonin-containing T-complex member BBS12</fullName>
    </submittedName>
</protein>
<feature type="compositionally biased region" description="Polar residues" evidence="1">
    <location>
        <begin position="168"/>
        <end position="191"/>
    </location>
</feature>
<dbReference type="Proteomes" id="UP000504632">
    <property type="component" value="Chromosome 2"/>
</dbReference>